<reference evidence="2" key="1">
    <citation type="submission" date="2011-11" db="EMBL/GenBank/DDBJ databases">
        <title>Complete sequence of Paenibacillus terrae HPL-003.</title>
        <authorList>
            <person name="Shin S.H."/>
            <person name="Kim S."/>
            <person name="Kim J.Y."/>
        </authorList>
    </citation>
    <scope>NUCLEOTIDE SEQUENCE [LARGE SCALE GENOMIC DNA]</scope>
    <source>
        <strain evidence="2">HPL-003</strain>
    </source>
</reference>
<dbReference type="Proteomes" id="UP000005876">
    <property type="component" value="Chromosome"/>
</dbReference>
<dbReference type="AlphaFoldDB" id="G7W099"/>
<dbReference type="HOGENOM" id="CLU_3120692_0_0_9"/>
<reference evidence="1 2" key="3">
    <citation type="journal article" date="2012" name="J. Bacteriol.">
        <title>Genome Sequence of Paenibacillus terrae HPL-003, a Xylanase-Producing Bacterium Isolated from Soil Found in Forest Residue.</title>
        <authorList>
            <person name="Shin S.H."/>
            <person name="Kim S."/>
            <person name="Kim J.Y."/>
            <person name="Song H.Y."/>
            <person name="Cho S.J."/>
            <person name="Kim D.R."/>
            <person name="Lee K.I."/>
            <person name="Lim H.K."/>
            <person name="Park N.J."/>
            <person name="Hwang I.T."/>
            <person name="Yang K.S."/>
        </authorList>
    </citation>
    <scope>NUCLEOTIDE SEQUENCE [LARGE SCALE GENOMIC DNA]</scope>
    <source>
        <strain evidence="1 2">HPL-003</strain>
    </source>
</reference>
<dbReference type="KEGG" id="pta:HPL003_11800"/>
<proteinExistence type="predicted"/>
<sequence length="53" mass="5837">MPGKEVSRTDGWLTSLPFEAGSFALPAIEPRFAGSRTALRPPVKNSWHEIVMP</sequence>
<protein>
    <submittedName>
        <fullName evidence="1">Uncharacterized protein</fullName>
    </submittedName>
</protein>
<accession>G7W099</accession>
<dbReference type="STRING" id="985665.HPL003_11800"/>
<gene>
    <name evidence="1" type="ordered locus">HPL003_11800</name>
</gene>
<reference key="2">
    <citation type="submission" date="2011-11" db="EMBL/GenBank/DDBJ databases">
        <authorList>
            <person name="Shin S.H."/>
            <person name="Kim S."/>
            <person name="Kim J.Y."/>
        </authorList>
    </citation>
    <scope>NUCLEOTIDE SEQUENCE</scope>
    <source>
        <strain>HPL-003</strain>
    </source>
</reference>
<evidence type="ECO:0000313" key="2">
    <source>
        <dbReference type="Proteomes" id="UP000005876"/>
    </source>
</evidence>
<dbReference type="EMBL" id="CP003107">
    <property type="protein sequence ID" value="AET59117.1"/>
    <property type="molecule type" value="Genomic_DNA"/>
</dbReference>
<organism evidence="1 2">
    <name type="scientific">Paenibacillus terrae (strain HPL-003)</name>
    <dbReference type="NCBI Taxonomy" id="985665"/>
    <lineage>
        <taxon>Bacteria</taxon>
        <taxon>Bacillati</taxon>
        <taxon>Bacillota</taxon>
        <taxon>Bacilli</taxon>
        <taxon>Bacillales</taxon>
        <taxon>Paenibacillaceae</taxon>
        <taxon>Paenibacillus</taxon>
    </lineage>
</organism>
<name>G7W099_PAETH</name>
<evidence type="ECO:0000313" key="1">
    <source>
        <dbReference type="EMBL" id="AET59117.1"/>
    </source>
</evidence>